<protein>
    <submittedName>
        <fullName evidence="1">DUF4277 domain-containing protein</fullName>
    </submittedName>
</protein>
<evidence type="ECO:0000313" key="1">
    <source>
        <dbReference type="EMBL" id="RRR78333.1"/>
    </source>
</evidence>
<gene>
    <name evidence="1" type="ORF">EI684_00445</name>
</gene>
<dbReference type="EMBL" id="RSAS01000020">
    <property type="protein sequence ID" value="RRR78333.1"/>
    <property type="molecule type" value="Genomic_DNA"/>
</dbReference>
<organism evidence="1 2">
    <name type="scientific">Candidatus Viridilinea halotolerans</name>
    <dbReference type="NCBI Taxonomy" id="2491704"/>
    <lineage>
        <taxon>Bacteria</taxon>
        <taxon>Bacillati</taxon>
        <taxon>Chloroflexota</taxon>
        <taxon>Chloroflexia</taxon>
        <taxon>Chloroflexales</taxon>
        <taxon>Chloroflexineae</taxon>
        <taxon>Oscillochloridaceae</taxon>
        <taxon>Candidatus Viridilinea</taxon>
    </lineage>
</organism>
<comment type="caution">
    <text evidence="1">The sequence shown here is derived from an EMBL/GenBank/DDBJ whole genome shotgun (WGS) entry which is preliminary data.</text>
</comment>
<proteinExistence type="predicted"/>
<dbReference type="PANTHER" id="PTHR34614:SF2">
    <property type="entry name" value="TRANSPOSASE IS4-LIKE DOMAIN-CONTAINING PROTEIN"/>
    <property type="match status" value="1"/>
</dbReference>
<evidence type="ECO:0000313" key="2">
    <source>
        <dbReference type="Proteomes" id="UP000280307"/>
    </source>
</evidence>
<name>A0A426UBW0_9CHLR</name>
<accession>A0A426UBW0</accession>
<dbReference type="PANTHER" id="PTHR34614">
    <property type="match status" value="1"/>
</dbReference>
<dbReference type="Proteomes" id="UP000280307">
    <property type="component" value="Unassembled WGS sequence"/>
</dbReference>
<sequence>MNTPPVVATERVDDVPLLFGHMQRLDVARILDAHFETHGNHQGLSLGSIVMIWLAHILSRSDHRLNRVAPWAASLQTTLNAFLAEPLRETDLTDDRLADVLRYLSDDEAWAACEAELNGHVLRVYDLETDTVRVDSTTASGYWKVTEDGIFQFGHSKDHRPDLPQVKVMLAVLDPLGMPLAVDVLPGQRNDEPLYLPIIARVRESLGRTGLLYVGDCKIGAIGNRAALEHAGDDYLCPLGLVQLPAAEVDALVTHALAQTSLVAISRPDADGEPILDEHGNLVIHAEAWETSVELTATVDGETVTWTERRIVVRSTAMQRTQTHALERRLGAAEAALADLLESRQGKSRPTTPEHATDAIAAILKQHKVEGLLDVRLDAEAHTRTIRAYGSRAAREETTYTLAIHVSRNEVAITEAIKRMGWRVYVTNRPVAQLSITQVVLAYRDQYRAEQPMSRLIGSSLSLRPVYLSRDDHVTGLIRLLTIGLRVLSLLEYGIRRSLAREPDAKPLKGLYAGQPNRATRRPTAELVLEAFRNLTLTVVELPNEVIRHLTPLSALQQRLLTLAGLDHTCYSSLVAHLSEPLVEMGER</sequence>
<dbReference type="AlphaFoldDB" id="A0A426UBW0"/>
<reference evidence="1 2" key="1">
    <citation type="submission" date="2018-12" db="EMBL/GenBank/DDBJ databases">
        <title>Genome Sequence of Candidatus Viridilinea halotolerans isolated from saline sulfide-rich spring.</title>
        <authorList>
            <person name="Grouzdev D.S."/>
            <person name="Burganskaya E.I."/>
            <person name="Krutkina M.S."/>
            <person name="Sukhacheva M.V."/>
            <person name="Gorlenko V.M."/>
        </authorList>
    </citation>
    <scope>NUCLEOTIDE SEQUENCE [LARGE SCALE GENOMIC DNA]</scope>
    <source>
        <strain evidence="1">Chok-6</strain>
    </source>
</reference>